<dbReference type="InterPro" id="IPR012934">
    <property type="entry name" value="Znf_AD"/>
</dbReference>
<feature type="domain" description="C2H2-type" evidence="9">
    <location>
        <begin position="399"/>
        <end position="422"/>
    </location>
</feature>
<dbReference type="SMART" id="SM00980">
    <property type="entry name" value="THAP"/>
    <property type="match status" value="1"/>
</dbReference>
<dbReference type="PANTHER" id="PTHR24379:SF121">
    <property type="entry name" value="C2H2-TYPE DOMAIN-CONTAINING PROTEIN"/>
    <property type="match status" value="1"/>
</dbReference>
<evidence type="ECO:0000313" key="12">
    <source>
        <dbReference type="EMBL" id="KAG5672864.1"/>
    </source>
</evidence>
<evidence type="ECO:0000259" key="11">
    <source>
        <dbReference type="PROSITE" id="PS51915"/>
    </source>
</evidence>
<dbReference type="SMART" id="SM00868">
    <property type="entry name" value="zf-AD"/>
    <property type="match status" value="1"/>
</dbReference>
<dbReference type="PROSITE" id="PS50950">
    <property type="entry name" value="ZF_THAP"/>
    <property type="match status" value="1"/>
</dbReference>
<dbReference type="SUPFAM" id="SSF57716">
    <property type="entry name" value="Glucocorticoid receptor-like (DNA-binding domain)"/>
    <property type="match status" value="2"/>
</dbReference>
<feature type="domain" description="C2H2-type" evidence="9">
    <location>
        <begin position="628"/>
        <end position="656"/>
    </location>
</feature>
<keyword evidence="3 6" id="KW-0863">Zinc-finger</keyword>
<keyword evidence="4 8" id="KW-0862">Zinc</keyword>
<keyword evidence="13" id="KW-1185">Reference proteome</keyword>
<gene>
    <name evidence="12" type="ORF">PVAND_002953</name>
</gene>
<dbReference type="OrthoDB" id="6077919at2759"/>
<feature type="domain" description="ZAD" evidence="11">
    <location>
        <begin position="135"/>
        <end position="213"/>
    </location>
</feature>
<feature type="binding site" evidence="8">
    <location>
        <position position="189"/>
    </location>
    <ligand>
        <name>Zn(2+)</name>
        <dbReference type="ChEBI" id="CHEBI:29105"/>
    </ligand>
</feature>
<evidence type="ECO:0000256" key="6">
    <source>
        <dbReference type="PROSITE-ProRule" id="PRU00042"/>
    </source>
</evidence>
<feature type="binding site" evidence="8">
    <location>
        <position position="140"/>
    </location>
    <ligand>
        <name>Zn(2+)</name>
        <dbReference type="ChEBI" id="CHEBI:29105"/>
    </ligand>
</feature>
<dbReference type="PROSITE" id="PS51915">
    <property type="entry name" value="ZAD"/>
    <property type="match status" value="1"/>
</dbReference>
<dbReference type="InterPro" id="IPR013087">
    <property type="entry name" value="Znf_C2H2_type"/>
</dbReference>
<evidence type="ECO:0000256" key="7">
    <source>
        <dbReference type="PROSITE-ProRule" id="PRU00309"/>
    </source>
</evidence>
<reference evidence="12" key="1">
    <citation type="submission" date="2021-03" db="EMBL/GenBank/DDBJ databases">
        <title>Chromosome level genome of the anhydrobiotic midge Polypedilum vanderplanki.</title>
        <authorList>
            <person name="Yoshida Y."/>
            <person name="Kikawada T."/>
            <person name="Gusev O."/>
        </authorList>
    </citation>
    <scope>NUCLEOTIDE SEQUENCE</scope>
    <source>
        <strain evidence="12">NIAS01</strain>
        <tissue evidence="12">Whole body or cell culture</tissue>
    </source>
</reference>
<proteinExistence type="predicted"/>
<sequence>MGGCSVTGCRNRFVRGSKHFFRFPKDWRKDVWIRFTQRNGYQPKGSSVICEDHFATECFQKKKDRVCLNKNSVPTIVHKTVNGGVQKFEVKFDEHSRCYDENDFALINSFKHSYQQEDEETILKKKQEKLDEIKTLCRFCFCSNAKNEFNCVQLQKLESYSIDINDLMQLLGLDIQFNDTFSDIVCEQCFHHVVEIDAFRKKCCETQKEMLNELQEFDDKIQEIRNSKGYMSNEKYIWPKANDEVVMEEQPMDATIEILEEHLIEEQEEYAEQYGINEEEQLDDEIEYIEEIPEEFNLVYTQNDEVIGKDMTEQEIIVNEAPVEYTTEQYEYQLTDTTAKNENDGIYGVDEYEAVTTDDIIKNPDRNRFCFRIYECFFCKMKFAGRKTFVAHKCTVSEVKCDQCDKTFNKVQAYNSHLSHVHNALPISQHYCPICKTVIVSTVNQFKQHRRICNKQSSNQPIECEICHKLCNNLKGYTIHKLFHDTRNFTTSTGEKIASNGLNVFKGSAICELCGKEFQSMCGYRMHKRNVHRIGAEGEIFQCHNCSKICPTRRSLFDHMRNTHRVQETPCNVCNKVFRTKILLKKHMMYHDETKRIYKCNMCPGKPGFFTNVALKRHQKSHLGKKDYHCTYPECGASFTTNHQLKVHRSNKHSMV</sequence>
<dbReference type="AlphaFoldDB" id="A0A9J6BT31"/>
<evidence type="ECO:0000256" key="5">
    <source>
        <dbReference type="ARBA" id="ARBA00023125"/>
    </source>
</evidence>
<dbReference type="EMBL" id="JADBJN010000003">
    <property type="protein sequence ID" value="KAG5672864.1"/>
    <property type="molecule type" value="Genomic_DNA"/>
</dbReference>
<evidence type="ECO:0000313" key="13">
    <source>
        <dbReference type="Proteomes" id="UP001107558"/>
    </source>
</evidence>
<dbReference type="SMART" id="SM00692">
    <property type="entry name" value="DM3"/>
    <property type="match status" value="1"/>
</dbReference>
<evidence type="ECO:0000259" key="9">
    <source>
        <dbReference type="PROSITE" id="PS50157"/>
    </source>
</evidence>
<feature type="domain" description="THAP-type" evidence="10">
    <location>
        <begin position="1"/>
        <end position="77"/>
    </location>
</feature>
<comment type="caution">
    <text evidence="12">The sequence shown here is derived from an EMBL/GenBank/DDBJ whole genome shotgun (WGS) entry which is preliminary data.</text>
</comment>
<dbReference type="SUPFAM" id="SSF57667">
    <property type="entry name" value="beta-beta-alpha zinc fingers"/>
    <property type="match status" value="2"/>
</dbReference>
<keyword evidence="1 8" id="KW-0479">Metal-binding</keyword>
<feature type="domain" description="C2H2-type" evidence="9">
    <location>
        <begin position="569"/>
        <end position="596"/>
    </location>
</feature>
<evidence type="ECO:0000259" key="10">
    <source>
        <dbReference type="PROSITE" id="PS50950"/>
    </source>
</evidence>
<dbReference type="PROSITE" id="PS00028">
    <property type="entry name" value="ZINC_FINGER_C2H2_1"/>
    <property type="match status" value="5"/>
</dbReference>
<evidence type="ECO:0000256" key="8">
    <source>
        <dbReference type="PROSITE-ProRule" id="PRU01263"/>
    </source>
</evidence>
<name>A0A9J6BT31_POLVA</name>
<dbReference type="Gene3D" id="3.30.160.60">
    <property type="entry name" value="Classic Zinc Finger"/>
    <property type="match status" value="4"/>
</dbReference>
<organism evidence="12 13">
    <name type="scientific">Polypedilum vanderplanki</name>
    <name type="common">Sleeping chironomid midge</name>
    <dbReference type="NCBI Taxonomy" id="319348"/>
    <lineage>
        <taxon>Eukaryota</taxon>
        <taxon>Metazoa</taxon>
        <taxon>Ecdysozoa</taxon>
        <taxon>Arthropoda</taxon>
        <taxon>Hexapoda</taxon>
        <taxon>Insecta</taxon>
        <taxon>Pterygota</taxon>
        <taxon>Neoptera</taxon>
        <taxon>Endopterygota</taxon>
        <taxon>Diptera</taxon>
        <taxon>Nematocera</taxon>
        <taxon>Chironomoidea</taxon>
        <taxon>Chironomidae</taxon>
        <taxon>Chironominae</taxon>
        <taxon>Polypedilum</taxon>
        <taxon>Polypedilum</taxon>
    </lineage>
</organism>
<dbReference type="GO" id="GO:0005634">
    <property type="term" value="C:nucleus"/>
    <property type="evidence" value="ECO:0007669"/>
    <property type="project" value="InterPro"/>
</dbReference>
<feature type="domain" description="C2H2-type" evidence="9">
    <location>
        <begin position="598"/>
        <end position="627"/>
    </location>
</feature>
<evidence type="ECO:0000256" key="4">
    <source>
        <dbReference type="ARBA" id="ARBA00022833"/>
    </source>
</evidence>
<dbReference type="PANTHER" id="PTHR24379">
    <property type="entry name" value="KRAB AND ZINC FINGER DOMAIN-CONTAINING"/>
    <property type="match status" value="1"/>
</dbReference>
<dbReference type="SMART" id="SM00355">
    <property type="entry name" value="ZnF_C2H2"/>
    <property type="match status" value="8"/>
</dbReference>
<dbReference type="InterPro" id="IPR006612">
    <property type="entry name" value="THAP_Znf"/>
</dbReference>
<protein>
    <recommendedName>
        <fullName evidence="14">Zinc finger protein</fullName>
    </recommendedName>
</protein>
<feature type="domain" description="C2H2-type" evidence="9">
    <location>
        <begin position="541"/>
        <end position="569"/>
    </location>
</feature>
<keyword evidence="2" id="KW-0677">Repeat</keyword>
<evidence type="ECO:0000256" key="2">
    <source>
        <dbReference type="ARBA" id="ARBA00022737"/>
    </source>
</evidence>
<dbReference type="InterPro" id="IPR036236">
    <property type="entry name" value="Znf_C2H2_sf"/>
</dbReference>
<keyword evidence="5 7" id="KW-0238">DNA-binding</keyword>
<feature type="binding site" evidence="8">
    <location>
        <position position="137"/>
    </location>
    <ligand>
        <name>Zn(2+)</name>
        <dbReference type="ChEBI" id="CHEBI:29105"/>
    </ligand>
</feature>
<dbReference type="Proteomes" id="UP001107558">
    <property type="component" value="Chromosome 3"/>
</dbReference>
<evidence type="ECO:0008006" key="14">
    <source>
        <dbReference type="Google" id="ProtNLM"/>
    </source>
</evidence>
<feature type="domain" description="C2H2-type" evidence="9">
    <location>
        <begin position="509"/>
        <end position="532"/>
    </location>
</feature>
<dbReference type="GO" id="GO:0008270">
    <property type="term" value="F:zinc ion binding"/>
    <property type="evidence" value="ECO:0007669"/>
    <property type="project" value="UniProtKB-UniRule"/>
</dbReference>
<dbReference type="GO" id="GO:0003677">
    <property type="term" value="F:DNA binding"/>
    <property type="evidence" value="ECO:0007669"/>
    <property type="project" value="UniProtKB-UniRule"/>
</dbReference>
<dbReference type="PROSITE" id="PS50157">
    <property type="entry name" value="ZINC_FINGER_C2H2_2"/>
    <property type="match status" value="6"/>
</dbReference>
<dbReference type="Pfam" id="PF00096">
    <property type="entry name" value="zf-C2H2"/>
    <property type="match status" value="1"/>
</dbReference>
<evidence type="ECO:0000256" key="1">
    <source>
        <dbReference type="ARBA" id="ARBA00022723"/>
    </source>
</evidence>
<evidence type="ECO:0000256" key="3">
    <source>
        <dbReference type="ARBA" id="ARBA00022771"/>
    </source>
</evidence>
<accession>A0A9J6BT31</accession>
<feature type="binding site" evidence="8">
    <location>
        <position position="186"/>
    </location>
    <ligand>
        <name>Zn(2+)</name>
        <dbReference type="ChEBI" id="CHEBI:29105"/>
    </ligand>
</feature>